<evidence type="ECO:0000313" key="3">
    <source>
        <dbReference type="Proteomes" id="UP001066276"/>
    </source>
</evidence>
<keyword evidence="3" id="KW-1185">Reference proteome</keyword>
<feature type="compositionally biased region" description="Basic residues" evidence="1">
    <location>
        <begin position="426"/>
        <end position="442"/>
    </location>
</feature>
<evidence type="ECO:0000256" key="1">
    <source>
        <dbReference type="SAM" id="MobiDB-lite"/>
    </source>
</evidence>
<protein>
    <submittedName>
        <fullName evidence="2">Uncharacterized protein</fullName>
    </submittedName>
</protein>
<feature type="region of interest" description="Disordered" evidence="1">
    <location>
        <begin position="461"/>
        <end position="579"/>
    </location>
</feature>
<evidence type="ECO:0000313" key="2">
    <source>
        <dbReference type="EMBL" id="KAJ1215974.1"/>
    </source>
</evidence>
<gene>
    <name evidence="2" type="ORF">NDU88_003580</name>
</gene>
<feature type="compositionally biased region" description="Basic and acidic residues" evidence="1">
    <location>
        <begin position="36"/>
        <end position="46"/>
    </location>
</feature>
<comment type="caution">
    <text evidence="2">The sequence shown here is derived from an EMBL/GenBank/DDBJ whole genome shotgun (WGS) entry which is preliminary data.</text>
</comment>
<dbReference type="Proteomes" id="UP001066276">
    <property type="component" value="Chromosome 1_1"/>
</dbReference>
<feature type="compositionally biased region" description="Polar residues" evidence="1">
    <location>
        <begin position="503"/>
        <end position="516"/>
    </location>
</feature>
<proteinExistence type="predicted"/>
<reference evidence="2" key="1">
    <citation type="journal article" date="2022" name="bioRxiv">
        <title>Sequencing and chromosome-scale assembly of the giantPleurodeles waltlgenome.</title>
        <authorList>
            <person name="Brown T."/>
            <person name="Elewa A."/>
            <person name="Iarovenko S."/>
            <person name="Subramanian E."/>
            <person name="Araus A.J."/>
            <person name="Petzold A."/>
            <person name="Susuki M."/>
            <person name="Suzuki K.-i.T."/>
            <person name="Hayashi T."/>
            <person name="Toyoda A."/>
            <person name="Oliveira C."/>
            <person name="Osipova E."/>
            <person name="Leigh N.D."/>
            <person name="Simon A."/>
            <person name="Yun M.H."/>
        </authorList>
    </citation>
    <scope>NUCLEOTIDE SEQUENCE</scope>
    <source>
        <strain evidence="2">20211129_DDA</strain>
        <tissue evidence="2">Liver</tissue>
    </source>
</reference>
<feature type="compositionally biased region" description="Polar residues" evidence="1">
    <location>
        <begin position="461"/>
        <end position="474"/>
    </location>
</feature>
<sequence length="579" mass="63597">MATGQLRLEVPTNPTQQLGVDLPVQEASKRLTPEVHNDRTAHERPNISRVTSSPTVRRKLQAGSIVTTAQVLVQERESSQSDQQQGASINPSNTELLLSTGISIEVHNDIVHKGMRQQSTPISRSNLNTQGSNERLDMGFEVATGIMEDSWLQSLSITNNKDLGEALDLKTLDLMNPKDQYLNKPLLVGSTEYSSSIPQQERPPNSIMEISSGIRNPQHDIVAMARSILTISPLEASNREGKTFFSKSPSHAGYPSSEMEDVSRLHASLLNALHTSTTALKMQSDKLDLQMDLINGMAIHIADINRKLDLLAIRPLEQISNQQQAFCNCGPVIDKLSMLPTILTEILQKVKTSNIEEAIFNTTSHDSGDIVSLQKTPGLAASSPTKKEATTQGIYSISMDESSQLKEVVPTNSECTNERSAQKPKPLTKRQKKRARKARKQTCAKVANDNLYPIFWVFQKPQTQDPGSSGNKKTPNYGKATKDGAVNGLGPSPTAASPKSAVHKTSQSTVQFQSNPHALELRVREVLDQAPRQRCPKEKRHMSSKKSPNQPDALIPRKDQPWSITAGILRPKNVPHAAA</sequence>
<accession>A0AAV7WPI4</accession>
<dbReference type="EMBL" id="JANPWB010000001">
    <property type="protein sequence ID" value="KAJ1215974.1"/>
    <property type="molecule type" value="Genomic_DNA"/>
</dbReference>
<name>A0AAV7WPI4_PLEWA</name>
<organism evidence="2 3">
    <name type="scientific">Pleurodeles waltl</name>
    <name type="common">Iberian ribbed newt</name>
    <dbReference type="NCBI Taxonomy" id="8319"/>
    <lineage>
        <taxon>Eukaryota</taxon>
        <taxon>Metazoa</taxon>
        <taxon>Chordata</taxon>
        <taxon>Craniata</taxon>
        <taxon>Vertebrata</taxon>
        <taxon>Euteleostomi</taxon>
        <taxon>Amphibia</taxon>
        <taxon>Batrachia</taxon>
        <taxon>Caudata</taxon>
        <taxon>Salamandroidea</taxon>
        <taxon>Salamandridae</taxon>
        <taxon>Pleurodelinae</taxon>
        <taxon>Pleurodeles</taxon>
    </lineage>
</organism>
<dbReference type="AlphaFoldDB" id="A0AAV7WPI4"/>
<feature type="region of interest" description="Disordered" evidence="1">
    <location>
        <begin position="401"/>
        <end position="442"/>
    </location>
</feature>
<feature type="region of interest" description="Disordered" evidence="1">
    <location>
        <begin position="36"/>
        <end position="58"/>
    </location>
</feature>